<dbReference type="SUPFAM" id="SSF53850">
    <property type="entry name" value="Periplasmic binding protein-like II"/>
    <property type="match status" value="1"/>
</dbReference>
<evidence type="ECO:0000256" key="1">
    <source>
        <dbReference type="ARBA" id="ARBA00006987"/>
    </source>
</evidence>
<evidence type="ECO:0000256" key="2">
    <source>
        <dbReference type="SAM" id="SignalP"/>
    </source>
</evidence>
<accession>A0A4Z0BTG7</accession>
<feature type="chain" id="PRO_5021193302" evidence="2">
    <location>
        <begin position="21"/>
        <end position="313"/>
    </location>
</feature>
<dbReference type="Gene3D" id="3.40.190.150">
    <property type="entry name" value="Bordetella uptake gene, domain 1"/>
    <property type="match status" value="1"/>
</dbReference>
<keyword evidence="4" id="KW-1185">Reference proteome</keyword>
<dbReference type="Gene3D" id="3.40.190.10">
    <property type="entry name" value="Periplasmic binding protein-like II"/>
    <property type="match status" value="1"/>
</dbReference>
<feature type="signal peptide" evidence="2">
    <location>
        <begin position="1"/>
        <end position="20"/>
    </location>
</feature>
<organism evidence="3 4">
    <name type="scientific">Ramlibacter henchirensis</name>
    <dbReference type="NCBI Taxonomy" id="204072"/>
    <lineage>
        <taxon>Bacteria</taxon>
        <taxon>Pseudomonadati</taxon>
        <taxon>Pseudomonadota</taxon>
        <taxon>Betaproteobacteria</taxon>
        <taxon>Burkholderiales</taxon>
        <taxon>Comamonadaceae</taxon>
        <taxon>Ramlibacter</taxon>
    </lineage>
</organism>
<dbReference type="AlphaFoldDB" id="A0A4Z0BTG7"/>
<dbReference type="EMBL" id="SMLM01000002">
    <property type="protein sequence ID" value="TFZ02586.1"/>
    <property type="molecule type" value="Genomic_DNA"/>
</dbReference>
<keyword evidence="2" id="KW-0732">Signal</keyword>
<name>A0A4Z0BTG7_9BURK</name>
<reference evidence="3 4" key="1">
    <citation type="submission" date="2019-03" db="EMBL/GenBank/DDBJ databases">
        <title>Ramlibacter henchirensis DSM 14656, whole genome shotgun sequence.</title>
        <authorList>
            <person name="Zhang X."/>
            <person name="Feng G."/>
            <person name="Zhu H."/>
        </authorList>
    </citation>
    <scope>NUCLEOTIDE SEQUENCE [LARGE SCALE GENOMIC DNA]</scope>
    <source>
        <strain evidence="3 4">DSM 14656</strain>
    </source>
</reference>
<proteinExistence type="inferred from homology"/>
<evidence type="ECO:0000313" key="4">
    <source>
        <dbReference type="Proteomes" id="UP000298180"/>
    </source>
</evidence>
<dbReference type="RefSeq" id="WP_135264111.1">
    <property type="nucleotide sequence ID" value="NZ_SMLM01000002.1"/>
</dbReference>
<dbReference type="Proteomes" id="UP000298180">
    <property type="component" value="Unassembled WGS sequence"/>
</dbReference>
<comment type="similarity">
    <text evidence="1">Belongs to the UPF0065 (bug) family.</text>
</comment>
<sequence length="313" mass="33137">MKKLLASCCFALACASQANAQGFPSRPITLVIPFSAGGPADIIARTIAPKLQEELGQPIVVDNRAGGNGNIAHALVARAPADGHTLLYVAPGIVTNPSLFKAAQVDPFKELTPVAQLTTQSYVMIAHPSFKPRTLPELIAAADTGQVTCASGGGLPAFACDWLRSTTKKNITHVRYKGTQALNDLVGGHVNVMVDLFNTALPQVRAGTVRPIALTRATRGQPLPDVPVFAETLPGFVLQGWHGIMAPAGTAADRVERLNAAFTRALADPAVRQKITDSFIEVTPTSAAAFAETLKRDYEKYARIVKEAGIQPD</sequence>
<dbReference type="PANTHER" id="PTHR42928">
    <property type="entry name" value="TRICARBOXYLATE-BINDING PROTEIN"/>
    <property type="match status" value="1"/>
</dbReference>
<dbReference type="InterPro" id="IPR005064">
    <property type="entry name" value="BUG"/>
</dbReference>
<dbReference type="PANTHER" id="PTHR42928:SF5">
    <property type="entry name" value="BLR1237 PROTEIN"/>
    <property type="match status" value="1"/>
</dbReference>
<dbReference type="OrthoDB" id="8888983at2"/>
<dbReference type="Pfam" id="PF03401">
    <property type="entry name" value="TctC"/>
    <property type="match status" value="1"/>
</dbReference>
<dbReference type="PIRSF" id="PIRSF017082">
    <property type="entry name" value="YflP"/>
    <property type="match status" value="1"/>
</dbReference>
<evidence type="ECO:0000313" key="3">
    <source>
        <dbReference type="EMBL" id="TFZ02586.1"/>
    </source>
</evidence>
<comment type="caution">
    <text evidence="3">The sequence shown here is derived from an EMBL/GenBank/DDBJ whole genome shotgun (WGS) entry which is preliminary data.</text>
</comment>
<protein>
    <submittedName>
        <fullName evidence="3">Tripartite tricarboxylate transporter substrate binding protein</fullName>
    </submittedName>
</protein>
<dbReference type="InterPro" id="IPR042100">
    <property type="entry name" value="Bug_dom1"/>
</dbReference>
<gene>
    <name evidence="3" type="ORF">EZ313_15105</name>
</gene>